<dbReference type="PROSITE" id="PS51867">
    <property type="entry name" value="ZF_RING_GID"/>
    <property type="match status" value="1"/>
</dbReference>
<dbReference type="GO" id="GO:0061630">
    <property type="term" value="F:ubiquitin protein ligase activity"/>
    <property type="evidence" value="ECO:0007669"/>
    <property type="project" value="InterPro"/>
</dbReference>
<protein>
    <submittedName>
        <fullName evidence="9">Uncharacterized protein</fullName>
    </submittedName>
</protein>
<keyword evidence="5" id="KW-0862">Zinc</keyword>
<dbReference type="EMBL" id="JBBNAG010000001">
    <property type="protein sequence ID" value="KAK9166140.1"/>
    <property type="molecule type" value="Genomic_DNA"/>
</dbReference>
<dbReference type="InterPro" id="IPR024964">
    <property type="entry name" value="CTLH/CRA"/>
</dbReference>
<feature type="zinc finger region" description="RING-Gid-type" evidence="6">
    <location>
        <begin position="328"/>
        <end position="371"/>
    </location>
</feature>
<dbReference type="InterPro" id="IPR044063">
    <property type="entry name" value="ZF_RING_GID"/>
</dbReference>
<dbReference type="InterPro" id="IPR006595">
    <property type="entry name" value="CTLH_C"/>
</dbReference>
<comment type="caution">
    <text evidence="9">The sequence shown here is derived from an EMBL/GenBank/DDBJ whole genome shotgun (WGS) entry which is preliminary data.</text>
</comment>
<evidence type="ECO:0000259" key="8">
    <source>
        <dbReference type="PROSITE" id="PS51867"/>
    </source>
</evidence>
<dbReference type="Proteomes" id="UP001419268">
    <property type="component" value="Unassembled WGS sequence"/>
</dbReference>
<reference evidence="9 10" key="1">
    <citation type="submission" date="2024-01" db="EMBL/GenBank/DDBJ databases">
        <title>Genome assemblies of Stephania.</title>
        <authorList>
            <person name="Yang L."/>
        </authorList>
    </citation>
    <scope>NUCLEOTIDE SEQUENCE [LARGE SCALE GENOMIC DNA]</scope>
    <source>
        <strain evidence="9">JXDWG</strain>
        <tissue evidence="9">Leaf</tissue>
    </source>
</reference>
<sequence length="385" mass="43703">MELSTIRDAFDHVAKKQKLCSSKTEEIIDQISQEIKKTVADLDSLSYSISPDNYKSILTGLSVRLSEIGVLNHLDVSQKELNAGMSNCLKLLEKYFIPDISKAYRIVDYDMHTVNQIVACHFYQQGLFDLGDCFINEAREPEANTLRSPFLELYQMLEAIRSRNLEPALKWAATNRDRLLQSGSTVEMKLHQLQYMEILQKKDKGDALKYARNFLAPFASLHMAEIQKLMSCLLWAGRLDCSPYVELLSPTHWKELPGELTRQFCSLLGHSTGSPLSVVIEAGAQGLPTLLKLVHVMAARTREWQEMKQMPVPVELGREFQFHSIFVCPVLREQGSEENPPMLMPCGHMLGKESILKLSKNGSRLFKCSYCPLETSVDLCMPLHF</sequence>
<dbReference type="FunFam" id="3.30.40.10:FF:000143">
    <property type="entry name" value="Regulator of gluconeogenesis Rmd5"/>
    <property type="match status" value="1"/>
</dbReference>
<organism evidence="9 10">
    <name type="scientific">Stephania cephalantha</name>
    <dbReference type="NCBI Taxonomy" id="152367"/>
    <lineage>
        <taxon>Eukaryota</taxon>
        <taxon>Viridiplantae</taxon>
        <taxon>Streptophyta</taxon>
        <taxon>Embryophyta</taxon>
        <taxon>Tracheophyta</taxon>
        <taxon>Spermatophyta</taxon>
        <taxon>Magnoliopsida</taxon>
        <taxon>Ranunculales</taxon>
        <taxon>Menispermaceae</taxon>
        <taxon>Menispermoideae</taxon>
        <taxon>Cissampelideae</taxon>
        <taxon>Stephania</taxon>
    </lineage>
</organism>
<dbReference type="InterPro" id="IPR037683">
    <property type="entry name" value="Rmd5_dRing"/>
</dbReference>
<dbReference type="InterPro" id="IPR045098">
    <property type="entry name" value="Fyv10_fam"/>
</dbReference>
<accession>A0AAP0LAJ4</accession>
<evidence type="ECO:0000256" key="6">
    <source>
        <dbReference type="PROSITE-ProRule" id="PRU01215"/>
    </source>
</evidence>
<dbReference type="SMART" id="SM00757">
    <property type="entry name" value="CRA"/>
    <property type="match status" value="1"/>
</dbReference>
<dbReference type="SUPFAM" id="SSF57850">
    <property type="entry name" value="RING/U-box"/>
    <property type="match status" value="1"/>
</dbReference>
<evidence type="ECO:0000256" key="5">
    <source>
        <dbReference type="ARBA" id="ARBA00022833"/>
    </source>
</evidence>
<dbReference type="GO" id="GO:0005737">
    <property type="term" value="C:cytoplasm"/>
    <property type="evidence" value="ECO:0007669"/>
    <property type="project" value="UniProtKB-SubCell"/>
</dbReference>
<dbReference type="PROSITE" id="PS50897">
    <property type="entry name" value="CTLH"/>
    <property type="match status" value="1"/>
</dbReference>
<evidence type="ECO:0000259" key="7">
    <source>
        <dbReference type="PROSITE" id="PS50897"/>
    </source>
</evidence>
<dbReference type="PANTHER" id="PTHR12170">
    <property type="entry name" value="MACROPHAGE ERYTHROBLAST ATTACHER-RELATED"/>
    <property type="match status" value="1"/>
</dbReference>
<keyword evidence="10" id="KW-1185">Reference proteome</keyword>
<keyword evidence="4 6" id="KW-0863">Zinc-finger</keyword>
<dbReference type="CDD" id="cd16652">
    <property type="entry name" value="dRING_Rmd5p-like"/>
    <property type="match status" value="1"/>
</dbReference>
<dbReference type="Pfam" id="PF10607">
    <property type="entry name" value="CTLH"/>
    <property type="match status" value="1"/>
</dbReference>
<dbReference type="GO" id="GO:0005634">
    <property type="term" value="C:nucleus"/>
    <property type="evidence" value="ECO:0007669"/>
    <property type="project" value="TreeGrafter"/>
</dbReference>
<dbReference type="GO" id="GO:0008270">
    <property type="term" value="F:zinc ion binding"/>
    <property type="evidence" value="ECO:0007669"/>
    <property type="project" value="UniProtKB-KW"/>
</dbReference>
<evidence type="ECO:0000256" key="4">
    <source>
        <dbReference type="ARBA" id="ARBA00022771"/>
    </source>
</evidence>
<evidence type="ECO:0000313" key="9">
    <source>
        <dbReference type="EMBL" id="KAK9166140.1"/>
    </source>
</evidence>
<evidence type="ECO:0000256" key="2">
    <source>
        <dbReference type="ARBA" id="ARBA00022490"/>
    </source>
</evidence>
<name>A0AAP0LAJ4_9MAGN</name>
<dbReference type="InterPro" id="IPR013144">
    <property type="entry name" value="CRA_dom"/>
</dbReference>
<dbReference type="PANTHER" id="PTHR12170:SF3">
    <property type="entry name" value="GH10162P"/>
    <property type="match status" value="1"/>
</dbReference>
<feature type="domain" description="RING-Gid-type" evidence="8">
    <location>
        <begin position="328"/>
        <end position="371"/>
    </location>
</feature>
<gene>
    <name evidence="9" type="ORF">Scep_001331</name>
</gene>
<comment type="subcellular location">
    <subcellularLocation>
        <location evidence="1">Cytoplasm</location>
    </subcellularLocation>
</comment>
<feature type="domain" description="CTLH" evidence="7">
    <location>
        <begin position="149"/>
        <end position="206"/>
    </location>
</feature>
<keyword evidence="3" id="KW-0479">Metal-binding</keyword>
<keyword evidence="2" id="KW-0963">Cytoplasm</keyword>
<proteinExistence type="predicted"/>
<evidence type="ECO:0000256" key="3">
    <source>
        <dbReference type="ARBA" id="ARBA00022723"/>
    </source>
</evidence>
<dbReference type="AlphaFoldDB" id="A0AAP0LAJ4"/>
<dbReference type="GO" id="GO:0043161">
    <property type="term" value="P:proteasome-mediated ubiquitin-dependent protein catabolic process"/>
    <property type="evidence" value="ECO:0007669"/>
    <property type="project" value="InterPro"/>
</dbReference>
<evidence type="ECO:0000256" key="1">
    <source>
        <dbReference type="ARBA" id="ARBA00004496"/>
    </source>
</evidence>
<evidence type="ECO:0000313" key="10">
    <source>
        <dbReference type="Proteomes" id="UP001419268"/>
    </source>
</evidence>
<dbReference type="GO" id="GO:0034657">
    <property type="term" value="C:GID complex"/>
    <property type="evidence" value="ECO:0007669"/>
    <property type="project" value="TreeGrafter"/>
</dbReference>
<dbReference type="SMART" id="SM00668">
    <property type="entry name" value="CTLH"/>
    <property type="match status" value="1"/>
</dbReference>